<reference evidence="10" key="1">
    <citation type="submission" date="2022-02" db="EMBL/GenBank/DDBJ databases">
        <authorList>
            <person name="Lee M."/>
            <person name="Kim S.-J."/>
            <person name="Jung M.-Y."/>
        </authorList>
    </citation>
    <scope>NUCLEOTIDE SEQUENCE</scope>
    <source>
        <strain evidence="10">JHP9</strain>
    </source>
</reference>
<protein>
    <submittedName>
        <fullName evidence="10">Sugar transferase</fullName>
    </submittedName>
</protein>
<dbReference type="EMBL" id="JAKNCJ010000002">
    <property type="protein sequence ID" value="MCL6423230.1"/>
    <property type="molecule type" value="Genomic_DNA"/>
</dbReference>
<feature type="transmembrane region" description="Helical" evidence="8">
    <location>
        <begin position="324"/>
        <end position="348"/>
    </location>
</feature>
<evidence type="ECO:0000256" key="1">
    <source>
        <dbReference type="ARBA" id="ARBA00004141"/>
    </source>
</evidence>
<comment type="caution">
    <text evidence="10">The sequence shown here is derived from an EMBL/GenBank/DDBJ whole genome shotgun (WGS) entry which is preliminary data.</text>
</comment>
<evidence type="ECO:0000256" key="8">
    <source>
        <dbReference type="SAM" id="Phobius"/>
    </source>
</evidence>
<dbReference type="Pfam" id="PF02397">
    <property type="entry name" value="Bac_transf"/>
    <property type="match status" value="1"/>
</dbReference>
<keyword evidence="5 8" id="KW-1133">Transmembrane helix</keyword>
<dbReference type="NCBIfam" id="TIGR03025">
    <property type="entry name" value="EPS_sugtrans"/>
    <property type="match status" value="1"/>
</dbReference>
<sequence>MTQRESAPVNVQPAQRVGPVAASSSGFSGEASAGLELGEPARHARLRRGRWALQISLLVADVLMLALATAFAYSLRQALPGFGRANDLSANVLDSGLIIALGWLLAIQLFGGYSTGLIRTGPELYRNLLHASLAAAGIVGAFLYLAGTDLSRSFFVVLFVVGPLLLLLNRVTARRIVNLLRRRGHFRQDVLAVGAPVHVEGIARTLHRESWLGYDVVGAVVPVQAHPGPLDSEIPVLGTESDLIDVVRRIRPSVVLFTAGSAASAEQFRRMAWELEDQEISVIVVPGLSEISSDRVRMRPVAGLPLVHMDLPRSRESLKLGKRAFDVITSASILLAIAPLMALLAVIVKLDDGGPVIFRQVRVGRNGEPFEFLKFRSMVTDAEALLQRLQEQEQDRGNDVMFKMADDPRITKPGRIMRRFSLDELPQLWNVLRGDMSLVGPRPALPREVSSYAGDVHRRLAVRPGITGLWQVSGRSDLSWDETVRLDLYYVDNWSFTQDVLILGRTVRAVLSSRGAY</sequence>
<comment type="similarity">
    <text evidence="2">Belongs to the bacterial sugar transferase family.</text>
</comment>
<feature type="region of interest" description="Disordered" evidence="7">
    <location>
        <begin position="1"/>
        <end position="25"/>
    </location>
</feature>
<dbReference type="InterPro" id="IPR017475">
    <property type="entry name" value="EPS_sugar_tfrase"/>
</dbReference>
<dbReference type="InterPro" id="IPR003362">
    <property type="entry name" value="Bact_transf"/>
</dbReference>
<dbReference type="Gene3D" id="3.40.50.720">
    <property type="entry name" value="NAD(P)-binding Rossmann-like Domain"/>
    <property type="match status" value="1"/>
</dbReference>
<gene>
    <name evidence="10" type="ORF">Bequi_07500</name>
</gene>
<dbReference type="Pfam" id="PF13727">
    <property type="entry name" value="CoA_binding_3"/>
    <property type="match status" value="1"/>
</dbReference>
<feature type="transmembrane region" description="Helical" evidence="8">
    <location>
        <begin position="51"/>
        <end position="75"/>
    </location>
</feature>
<dbReference type="PANTHER" id="PTHR30576:SF10">
    <property type="entry name" value="SLL5057 PROTEIN"/>
    <property type="match status" value="1"/>
</dbReference>
<feature type="transmembrane region" description="Helical" evidence="8">
    <location>
        <begin position="128"/>
        <end position="147"/>
    </location>
</feature>
<feature type="domain" description="Bacterial sugar transferase" evidence="9">
    <location>
        <begin position="322"/>
        <end position="511"/>
    </location>
</feature>
<comment type="subcellular location">
    <subcellularLocation>
        <location evidence="1">Membrane</location>
        <topology evidence="1">Multi-pass membrane protein</topology>
    </subcellularLocation>
</comment>
<evidence type="ECO:0000256" key="2">
    <source>
        <dbReference type="ARBA" id="ARBA00006464"/>
    </source>
</evidence>
<evidence type="ECO:0000256" key="3">
    <source>
        <dbReference type="ARBA" id="ARBA00022679"/>
    </source>
</evidence>
<feature type="transmembrane region" description="Helical" evidence="8">
    <location>
        <begin position="153"/>
        <end position="173"/>
    </location>
</feature>
<evidence type="ECO:0000256" key="7">
    <source>
        <dbReference type="SAM" id="MobiDB-lite"/>
    </source>
</evidence>
<keyword evidence="4 8" id="KW-0812">Transmembrane</keyword>
<keyword evidence="6 8" id="KW-0472">Membrane</keyword>
<dbReference type="PANTHER" id="PTHR30576">
    <property type="entry name" value="COLANIC BIOSYNTHESIS UDP-GLUCOSE LIPID CARRIER TRANSFERASE"/>
    <property type="match status" value="1"/>
</dbReference>
<evidence type="ECO:0000256" key="5">
    <source>
        <dbReference type="ARBA" id="ARBA00022989"/>
    </source>
</evidence>
<evidence type="ECO:0000259" key="9">
    <source>
        <dbReference type="Pfam" id="PF02397"/>
    </source>
</evidence>
<organism evidence="10 11">
    <name type="scientific">Brachybacterium equifaecis</name>
    <dbReference type="NCBI Taxonomy" id="2910770"/>
    <lineage>
        <taxon>Bacteria</taxon>
        <taxon>Bacillati</taxon>
        <taxon>Actinomycetota</taxon>
        <taxon>Actinomycetes</taxon>
        <taxon>Micrococcales</taxon>
        <taxon>Dermabacteraceae</taxon>
        <taxon>Brachybacterium</taxon>
    </lineage>
</organism>
<keyword evidence="3 10" id="KW-0808">Transferase</keyword>
<accession>A0ABT0R0B9</accession>
<evidence type="ECO:0000313" key="10">
    <source>
        <dbReference type="EMBL" id="MCL6423230.1"/>
    </source>
</evidence>
<dbReference type="RefSeq" id="WP_249737318.1">
    <property type="nucleotide sequence ID" value="NZ_JAKNCJ010000002.1"/>
</dbReference>
<evidence type="ECO:0000256" key="4">
    <source>
        <dbReference type="ARBA" id="ARBA00022692"/>
    </source>
</evidence>
<proteinExistence type="inferred from homology"/>
<name>A0ABT0R0B9_9MICO</name>
<evidence type="ECO:0000313" key="11">
    <source>
        <dbReference type="Proteomes" id="UP001203761"/>
    </source>
</evidence>
<evidence type="ECO:0000256" key="6">
    <source>
        <dbReference type="ARBA" id="ARBA00023136"/>
    </source>
</evidence>
<dbReference type="Proteomes" id="UP001203761">
    <property type="component" value="Unassembled WGS sequence"/>
</dbReference>
<dbReference type="GO" id="GO:0016740">
    <property type="term" value="F:transferase activity"/>
    <property type="evidence" value="ECO:0007669"/>
    <property type="project" value="UniProtKB-KW"/>
</dbReference>
<feature type="transmembrane region" description="Helical" evidence="8">
    <location>
        <begin position="95"/>
        <end position="116"/>
    </location>
</feature>
<keyword evidence="11" id="KW-1185">Reference proteome</keyword>